<gene>
    <name evidence="1" type="ORF">CASFOL_027953</name>
</gene>
<dbReference type="AlphaFoldDB" id="A0ABD3CJW9"/>
<organism evidence="1 2">
    <name type="scientific">Castilleja foliolosa</name>
    <dbReference type="NCBI Taxonomy" id="1961234"/>
    <lineage>
        <taxon>Eukaryota</taxon>
        <taxon>Viridiplantae</taxon>
        <taxon>Streptophyta</taxon>
        <taxon>Embryophyta</taxon>
        <taxon>Tracheophyta</taxon>
        <taxon>Spermatophyta</taxon>
        <taxon>Magnoliopsida</taxon>
        <taxon>eudicotyledons</taxon>
        <taxon>Gunneridae</taxon>
        <taxon>Pentapetalae</taxon>
        <taxon>asterids</taxon>
        <taxon>lamiids</taxon>
        <taxon>Lamiales</taxon>
        <taxon>Orobanchaceae</taxon>
        <taxon>Pedicularideae</taxon>
        <taxon>Castillejinae</taxon>
        <taxon>Castilleja</taxon>
    </lineage>
</organism>
<dbReference type="Proteomes" id="UP001632038">
    <property type="component" value="Unassembled WGS sequence"/>
</dbReference>
<keyword evidence="2" id="KW-1185">Reference proteome</keyword>
<accession>A0ABD3CJW9</accession>
<evidence type="ECO:0000313" key="2">
    <source>
        <dbReference type="Proteomes" id="UP001632038"/>
    </source>
</evidence>
<name>A0ABD3CJW9_9LAMI</name>
<evidence type="ECO:0000313" key="1">
    <source>
        <dbReference type="EMBL" id="KAL3628907.1"/>
    </source>
</evidence>
<sequence length="40" mass="4508">MTMRTSSGCTPCSDHCLRRRWAFVLLNTSFISGEAPIYQA</sequence>
<comment type="caution">
    <text evidence="1">The sequence shown here is derived from an EMBL/GenBank/DDBJ whole genome shotgun (WGS) entry which is preliminary data.</text>
</comment>
<proteinExistence type="predicted"/>
<dbReference type="EMBL" id="JAVIJP010000036">
    <property type="protein sequence ID" value="KAL3628907.1"/>
    <property type="molecule type" value="Genomic_DNA"/>
</dbReference>
<protein>
    <submittedName>
        <fullName evidence="1">Uncharacterized protein</fullName>
    </submittedName>
</protein>
<reference evidence="2" key="1">
    <citation type="journal article" date="2024" name="IScience">
        <title>Strigolactones Initiate the Formation of Haustorium-like Structures in Castilleja.</title>
        <authorList>
            <person name="Buerger M."/>
            <person name="Peterson D."/>
            <person name="Chory J."/>
        </authorList>
    </citation>
    <scope>NUCLEOTIDE SEQUENCE [LARGE SCALE GENOMIC DNA]</scope>
</reference>